<protein>
    <submittedName>
        <fullName evidence="2">Uncharacterized protein</fullName>
    </submittedName>
</protein>
<evidence type="ECO:0000313" key="2">
    <source>
        <dbReference type="EMBL" id="CKS06696.1"/>
    </source>
</evidence>
<sequence length="278" mass="30109">MAGGGNAAQLRHSPNLGDWDADTCEERERLLGDRRRSGQGPPQLAEAQPLAQLGQHQLVGFGPFGDQLIRHRFTCEQGVGAFASHRHRPRQRLPLHLVGLTSDGEFDSGLKLFPNPGNGPPHGWPHVGERGCDRARVGHRGDLGAEHLLQVQPGHPIGDVRRWQEGRHPIAKPDSEHLVDGIPLEQQVGVGHLHTLGVSRCAGRVDEGDNVLGLYGTPRRLEVEEVAGGGRVQIRQRERAGGAPSTQTMCSMGTPLARTRSTYCCSQMTTLVPALSNT</sequence>
<dbReference type="EMBL" id="CNFT01000638">
    <property type="protein sequence ID" value="CKS06696.1"/>
    <property type="molecule type" value="Genomic_DNA"/>
</dbReference>
<dbReference type="Proteomes" id="UP000050164">
    <property type="component" value="Unassembled WGS sequence"/>
</dbReference>
<organism evidence="2 3">
    <name type="scientific">Mycobacterium tuberculosis</name>
    <dbReference type="NCBI Taxonomy" id="1773"/>
    <lineage>
        <taxon>Bacteria</taxon>
        <taxon>Bacillati</taxon>
        <taxon>Actinomycetota</taxon>
        <taxon>Actinomycetes</taxon>
        <taxon>Mycobacteriales</taxon>
        <taxon>Mycobacteriaceae</taxon>
        <taxon>Mycobacterium</taxon>
        <taxon>Mycobacterium tuberculosis complex</taxon>
    </lineage>
</organism>
<evidence type="ECO:0000256" key="1">
    <source>
        <dbReference type="SAM" id="MobiDB-lite"/>
    </source>
</evidence>
<gene>
    <name evidence="2" type="ORF">ERS027659_02591</name>
</gene>
<evidence type="ECO:0000313" key="3">
    <source>
        <dbReference type="Proteomes" id="UP000050164"/>
    </source>
</evidence>
<proteinExistence type="predicted"/>
<accession>A0A655A4X9</accession>
<feature type="region of interest" description="Disordered" evidence="1">
    <location>
        <begin position="1"/>
        <end position="22"/>
    </location>
</feature>
<reference evidence="2 3" key="1">
    <citation type="submission" date="2015-03" db="EMBL/GenBank/DDBJ databases">
        <authorList>
            <consortium name="Pathogen Informatics"/>
        </authorList>
    </citation>
    <scope>NUCLEOTIDE SEQUENCE [LARGE SCALE GENOMIC DNA]</scope>
    <source>
        <strain evidence="2 3">Bir 185</strain>
    </source>
</reference>
<dbReference type="AlphaFoldDB" id="A0A655A4X9"/>
<name>A0A655A4X9_MYCTX</name>